<proteinExistence type="predicted"/>
<dbReference type="AlphaFoldDB" id="A0A9K3D510"/>
<dbReference type="Proteomes" id="UP000265618">
    <property type="component" value="Unassembled WGS sequence"/>
</dbReference>
<comment type="caution">
    <text evidence="1">The sequence shown here is derived from an EMBL/GenBank/DDBJ whole genome shotgun (WGS) entry which is preliminary data.</text>
</comment>
<dbReference type="EMBL" id="BDIP01004782">
    <property type="protein sequence ID" value="GIQ89193.1"/>
    <property type="molecule type" value="Genomic_DNA"/>
</dbReference>
<evidence type="ECO:0000313" key="2">
    <source>
        <dbReference type="Proteomes" id="UP000265618"/>
    </source>
</evidence>
<dbReference type="Gene3D" id="1.25.10.10">
    <property type="entry name" value="Leucine-rich Repeat Variant"/>
    <property type="match status" value="1"/>
</dbReference>
<dbReference type="InterPro" id="IPR011989">
    <property type="entry name" value="ARM-like"/>
</dbReference>
<name>A0A9K3D510_9EUKA</name>
<feature type="non-terminal residue" evidence="1">
    <location>
        <position position="499"/>
    </location>
</feature>
<sequence length="499" mass="54430">EYVHRTLVESGLLEPLLDTACMYPGEVEIPTLVILNDLVGTESVRASVCTTRVIEFCVDAMRDEAAPPIILDFAVQLWTVIKAYRESVGLSMPVTLPLDILSVAKCHLEASVKDASNLARPMMLMFSVLKNPELKDPAVSLGIHKLVVKLLATHRHSQDLTYYGTGVLELLTVYKGGPGAAGSEAMHQQLIDSGVLSTCRTAMLAFPASSGIAHNVVTTLSVLCHSDACHARLVSHGVHKWALELMSQHVQGWTIVRAAATIILALHEKNRPESLTDFHDLRPTVTEFLMKRSSLNTLVAAMNLHMDVGSDTFGFGASGTIMCTLQILLTKPDLYPRLQELHIPELVSRYAKSSPNEEDASLVDILQSTAQESGAQHVLDQCRAYSEAKAAKAVSLADSEMEDLIKDHLTYGKVMGGVRGKPYTLPPRTLPPLCARVLYLPDQGQKWLDGFCARFQQCGLSVLNVMGCKNPSALKRQLARLPQLIVCTHHTSQAKAGSK</sequence>
<keyword evidence="2" id="KW-1185">Reference proteome</keyword>
<accession>A0A9K3D510</accession>
<gene>
    <name evidence="1" type="ORF">KIPB_011600</name>
</gene>
<organism evidence="1 2">
    <name type="scientific">Kipferlia bialata</name>
    <dbReference type="NCBI Taxonomy" id="797122"/>
    <lineage>
        <taxon>Eukaryota</taxon>
        <taxon>Metamonada</taxon>
        <taxon>Carpediemonas-like organisms</taxon>
        <taxon>Kipferlia</taxon>
    </lineage>
</organism>
<feature type="non-terminal residue" evidence="1">
    <location>
        <position position="1"/>
    </location>
</feature>
<protein>
    <submittedName>
        <fullName evidence="1">Uncharacterized protein</fullName>
    </submittedName>
</protein>
<dbReference type="InterPro" id="IPR016024">
    <property type="entry name" value="ARM-type_fold"/>
</dbReference>
<dbReference type="SUPFAM" id="SSF48371">
    <property type="entry name" value="ARM repeat"/>
    <property type="match status" value="1"/>
</dbReference>
<reference evidence="1 2" key="1">
    <citation type="journal article" date="2018" name="PLoS ONE">
        <title>The draft genome of Kipferlia bialata reveals reductive genome evolution in fornicate parasites.</title>
        <authorList>
            <person name="Tanifuji G."/>
            <person name="Takabayashi S."/>
            <person name="Kume K."/>
            <person name="Takagi M."/>
            <person name="Nakayama T."/>
            <person name="Kamikawa R."/>
            <person name="Inagaki Y."/>
            <person name="Hashimoto T."/>
        </authorList>
    </citation>
    <scope>NUCLEOTIDE SEQUENCE [LARGE SCALE GENOMIC DNA]</scope>
    <source>
        <strain evidence="1">NY0173</strain>
    </source>
</reference>
<evidence type="ECO:0000313" key="1">
    <source>
        <dbReference type="EMBL" id="GIQ89193.1"/>
    </source>
</evidence>